<dbReference type="STRING" id="73230.A0A2B7Z708"/>
<sequence>MFVFRVEALPKDPVFPADLKQLGYFINDRDQIKMISNPEEDFLFKINTNDRYNEMQKEAMNTCIREIVTSRLLNMGLKTLRLPIGAAANSQHVPILTSPAFQSQSRLIVVFGEPTQDLGIWTYRVISKEGINIGSAVDFVTANHVSSSSPRAGTGFILTNPGQLVWHCAKERAISLPTWHALPRRNAVEPPMRMTFRNKIPGNETWQDHITYVFEEVLGKLAAPDVKIDVIGLAEGGLGAVRYLAEHWSTWKPRISSLCLTNPLHDTNHLHPPDFATFMSTRSRAYLLSDKPLDTPVAGRYEFGCNCYSSGEALNVECIMPKASGGMLKWLDAMFENSGLEEVEIIVGEDEVHVNVAG</sequence>
<evidence type="ECO:0000313" key="3">
    <source>
        <dbReference type="Proteomes" id="UP000226031"/>
    </source>
</evidence>
<accession>A0A2B7Z708</accession>
<evidence type="ECO:0000259" key="1">
    <source>
        <dbReference type="Pfam" id="PF22749"/>
    </source>
</evidence>
<dbReference type="InterPro" id="IPR053858">
    <property type="entry name" value="Arb2_dom"/>
</dbReference>
<dbReference type="GO" id="GO:0031048">
    <property type="term" value="P:regulatory ncRNA-mediated heterochromatin formation"/>
    <property type="evidence" value="ECO:0007669"/>
    <property type="project" value="TreeGrafter"/>
</dbReference>
<protein>
    <recommendedName>
        <fullName evidence="1">Arb2 domain-containing protein</fullName>
    </recommendedName>
</protein>
<gene>
    <name evidence="2" type="ORF">GX50_08112</name>
</gene>
<comment type="caution">
    <text evidence="2">The sequence shown here is derived from an EMBL/GenBank/DDBJ whole genome shotgun (WGS) entry which is preliminary data.</text>
</comment>
<dbReference type="Proteomes" id="UP000226031">
    <property type="component" value="Unassembled WGS sequence"/>
</dbReference>
<evidence type="ECO:0000313" key="2">
    <source>
        <dbReference type="EMBL" id="PGH29151.1"/>
    </source>
</evidence>
<keyword evidence="3" id="KW-1185">Reference proteome</keyword>
<dbReference type="InterPro" id="IPR048263">
    <property type="entry name" value="Arb2"/>
</dbReference>
<dbReference type="GO" id="GO:0005634">
    <property type="term" value="C:nucleus"/>
    <property type="evidence" value="ECO:0007669"/>
    <property type="project" value="TreeGrafter"/>
</dbReference>
<dbReference type="GO" id="GO:0035197">
    <property type="term" value="F:siRNA binding"/>
    <property type="evidence" value="ECO:0007669"/>
    <property type="project" value="TreeGrafter"/>
</dbReference>
<proteinExistence type="predicted"/>
<feature type="domain" description="Arb2" evidence="1">
    <location>
        <begin position="15"/>
        <end position="293"/>
    </location>
</feature>
<dbReference type="EMBL" id="PDND01000269">
    <property type="protein sequence ID" value="PGH29151.1"/>
    <property type="molecule type" value="Genomic_DNA"/>
</dbReference>
<organism evidence="2 3">
    <name type="scientific">[Emmonsia] crescens</name>
    <dbReference type="NCBI Taxonomy" id="73230"/>
    <lineage>
        <taxon>Eukaryota</taxon>
        <taxon>Fungi</taxon>
        <taxon>Dikarya</taxon>
        <taxon>Ascomycota</taxon>
        <taxon>Pezizomycotina</taxon>
        <taxon>Eurotiomycetes</taxon>
        <taxon>Eurotiomycetidae</taxon>
        <taxon>Onygenales</taxon>
        <taxon>Ajellomycetaceae</taxon>
        <taxon>Emergomyces</taxon>
    </lineage>
</organism>
<dbReference type="PANTHER" id="PTHR21357:SF4">
    <property type="entry name" value="FAM172 FAMILY PROTEIN HOMOLOG CG10038"/>
    <property type="match status" value="1"/>
</dbReference>
<dbReference type="Pfam" id="PF22749">
    <property type="entry name" value="Arb2"/>
    <property type="match status" value="1"/>
</dbReference>
<dbReference type="VEuPathDB" id="FungiDB:EMCG_03877"/>
<dbReference type="PANTHER" id="PTHR21357">
    <property type="entry name" value="FAM172 FAMILY PROTEIN HOMOLOG CG10038"/>
    <property type="match status" value="1"/>
</dbReference>
<reference evidence="2 3" key="1">
    <citation type="submission" date="2017-10" db="EMBL/GenBank/DDBJ databases">
        <title>Comparative genomics in systemic dimorphic fungi from Ajellomycetaceae.</title>
        <authorList>
            <person name="Munoz J.F."/>
            <person name="Mcewen J.G."/>
            <person name="Clay O.K."/>
            <person name="Cuomo C.A."/>
        </authorList>
    </citation>
    <scope>NUCLEOTIDE SEQUENCE [LARGE SCALE GENOMIC DNA]</scope>
    <source>
        <strain evidence="2 3">UAMH4076</strain>
    </source>
</reference>
<name>A0A2B7Z708_9EURO</name>
<dbReference type="AlphaFoldDB" id="A0A2B7Z708"/>